<dbReference type="KEGG" id="vai:BU251_02710"/>
<proteinExistence type="predicted"/>
<dbReference type="AlphaFoldDB" id="A0A410P3H4"/>
<gene>
    <name evidence="3" type="ORF">BU251_02710</name>
</gene>
<dbReference type="SUPFAM" id="SSF158446">
    <property type="entry name" value="IVS-encoded protein-like"/>
    <property type="match status" value="1"/>
</dbReference>
<dbReference type="Gene3D" id="1.20.1440.60">
    <property type="entry name" value="23S rRNA-intervening sequence"/>
    <property type="match status" value="1"/>
</dbReference>
<dbReference type="Pfam" id="PF22296">
    <property type="entry name" value="bAvd"/>
    <property type="match status" value="1"/>
</dbReference>
<feature type="domain" description="bAvd-like" evidence="2">
    <location>
        <begin position="2"/>
        <end position="102"/>
    </location>
</feature>
<dbReference type="CDD" id="cd16376">
    <property type="entry name" value="Avd_like"/>
    <property type="match status" value="1"/>
</dbReference>
<evidence type="ECO:0000259" key="2">
    <source>
        <dbReference type="Pfam" id="PF22296"/>
    </source>
</evidence>
<feature type="compositionally biased region" description="Basic and acidic residues" evidence="1">
    <location>
        <begin position="115"/>
        <end position="126"/>
    </location>
</feature>
<dbReference type="InterPro" id="IPR055360">
    <property type="entry name" value="bAvd"/>
</dbReference>
<reference evidence="3 4" key="1">
    <citation type="submission" date="2017-01" db="EMBL/GenBank/DDBJ databases">
        <title>First insights into the biology of 'candidatus Vampirococcus archaeovorus'.</title>
        <authorList>
            <person name="Kizina J."/>
            <person name="Jordan S."/>
            <person name="Stueber K."/>
            <person name="Reinhardt R."/>
            <person name="Harder J."/>
        </authorList>
    </citation>
    <scope>NUCLEOTIDE SEQUENCE [LARGE SCALE GENOMIC DNA]</scope>
    <source>
        <strain evidence="3 4">LiM</strain>
    </source>
</reference>
<dbReference type="Proteomes" id="UP000287243">
    <property type="component" value="Chromosome"/>
</dbReference>
<evidence type="ECO:0000313" key="3">
    <source>
        <dbReference type="EMBL" id="QAT16719.1"/>
    </source>
</evidence>
<dbReference type="EMBL" id="CP019384">
    <property type="protein sequence ID" value="QAT16719.1"/>
    <property type="molecule type" value="Genomic_DNA"/>
</dbReference>
<name>A0A410P3H4_VELA1</name>
<accession>A0A410P3H4</accession>
<dbReference type="NCBIfam" id="NF033474">
    <property type="entry name" value="DivGenRetAVD"/>
    <property type="match status" value="1"/>
</dbReference>
<keyword evidence="4" id="KW-1185">Reference proteome</keyword>
<evidence type="ECO:0000313" key="4">
    <source>
        <dbReference type="Proteomes" id="UP000287243"/>
    </source>
</evidence>
<evidence type="ECO:0000256" key="1">
    <source>
        <dbReference type="SAM" id="MobiDB-lite"/>
    </source>
</evidence>
<feature type="region of interest" description="Disordered" evidence="1">
    <location>
        <begin position="102"/>
        <end position="132"/>
    </location>
</feature>
<sequence>MEKHYRLILWTLPKIANFPKDQRFLLADRIETLLLDVLLLLIEATYSAEKREMLKNANLKVEQMRFMMRIAKDMEYVNIKGYDFFCVSLLEIGRMIGGWRKSEEDKQNQSPCVHGYKERSPKERGPDVVTCP</sequence>
<organism evidence="3 4">
    <name type="scientific">Velamenicoccus archaeovorus</name>
    <dbReference type="NCBI Taxonomy" id="1930593"/>
    <lineage>
        <taxon>Bacteria</taxon>
        <taxon>Pseudomonadati</taxon>
        <taxon>Candidatus Omnitrophota</taxon>
        <taxon>Candidatus Velamenicoccus</taxon>
    </lineage>
</organism>
<protein>
    <recommendedName>
        <fullName evidence="2">bAvd-like domain-containing protein</fullName>
    </recommendedName>
</protein>
<dbReference type="InterPro" id="IPR036583">
    <property type="entry name" value="23S_rRNA_IVS_sf"/>
</dbReference>